<dbReference type="AlphaFoldDB" id="A0AA36MAE4"/>
<evidence type="ECO:0000256" key="1">
    <source>
        <dbReference type="SAM" id="Phobius"/>
    </source>
</evidence>
<dbReference type="Proteomes" id="UP001176961">
    <property type="component" value="Unassembled WGS sequence"/>
</dbReference>
<keyword evidence="1" id="KW-0812">Transmembrane</keyword>
<evidence type="ECO:0000313" key="2">
    <source>
        <dbReference type="EMBL" id="CAJ0604656.1"/>
    </source>
</evidence>
<reference evidence="2" key="1">
    <citation type="submission" date="2023-07" db="EMBL/GenBank/DDBJ databases">
        <authorList>
            <consortium name="CYATHOMIX"/>
        </authorList>
    </citation>
    <scope>NUCLEOTIDE SEQUENCE</scope>
    <source>
        <strain evidence="2">N/A</strain>
    </source>
</reference>
<evidence type="ECO:0000313" key="3">
    <source>
        <dbReference type="Proteomes" id="UP001176961"/>
    </source>
</evidence>
<keyword evidence="3" id="KW-1185">Reference proteome</keyword>
<keyword evidence="1" id="KW-1133">Transmembrane helix</keyword>
<proteinExistence type="predicted"/>
<sequence>MSDFIKYFEERTNLICCLHFCVLIPLLSVPVAAWGWDWQLSYTKCRIGYFYTKWEKSFKQMIEMKCGVKAKYSCMQEEDAYRYSRMGTRLRQIEQNMFAILFAGPPPHPDSVAFEALDHWNETLQLCSKVQSGMKQFGCSVHYYYLYRGDYNFGRLLLVCSFENMQPLRKFLGTAPKPIPLE</sequence>
<feature type="transmembrane region" description="Helical" evidence="1">
    <location>
        <begin position="12"/>
        <end position="36"/>
    </location>
</feature>
<accession>A0AA36MAE4</accession>
<organism evidence="2 3">
    <name type="scientific">Cylicocyclus nassatus</name>
    <name type="common">Nematode worm</name>
    <dbReference type="NCBI Taxonomy" id="53992"/>
    <lineage>
        <taxon>Eukaryota</taxon>
        <taxon>Metazoa</taxon>
        <taxon>Ecdysozoa</taxon>
        <taxon>Nematoda</taxon>
        <taxon>Chromadorea</taxon>
        <taxon>Rhabditida</taxon>
        <taxon>Rhabditina</taxon>
        <taxon>Rhabditomorpha</taxon>
        <taxon>Strongyloidea</taxon>
        <taxon>Strongylidae</taxon>
        <taxon>Cylicocyclus</taxon>
    </lineage>
</organism>
<gene>
    <name evidence="2" type="ORF">CYNAS_LOCUS16639</name>
</gene>
<name>A0AA36MAE4_CYLNA</name>
<protein>
    <submittedName>
        <fullName evidence="2">Uncharacterized protein</fullName>
    </submittedName>
</protein>
<keyword evidence="1" id="KW-0472">Membrane</keyword>
<dbReference type="EMBL" id="CATQJL010000316">
    <property type="protein sequence ID" value="CAJ0604656.1"/>
    <property type="molecule type" value="Genomic_DNA"/>
</dbReference>
<comment type="caution">
    <text evidence="2">The sequence shown here is derived from an EMBL/GenBank/DDBJ whole genome shotgun (WGS) entry which is preliminary data.</text>
</comment>